<dbReference type="Proteomes" id="UP000317800">
    <property type="component" value="Segment"/>
</dbReference>
<gene>
    <name evidence="1" type="ORF">Goe8_c01900</name>
</gene>
<sequence>MFSYLFNDTSVPRYERQLQNVDELVLHTLRDKKNINLTKKELNSVLEVLWEWRVIE</sequence>
<keyword evidence="2" id="KW-1185">Reference proteome</keyword>
<name>A0A516KMZ9_9CAUD</name>
<protein>
    <submittedName>
        <fullName evidence="1">Uncharacterized protein</fullName>
    </submittedName>
</protein>
<organism evidence="1 2">
    <name type="scientific">Bacillus phage vB_BmeM-Goe8</name>
    <dbReference type="NCBI Taxonomy" id="2593638"/>
    <lineage>
        <taxon>Viruses</taxon>
        <taxon>Duplodnaviria</taxon>
        <taxon>Heunggongvirae</taxon>
        <taxon>Uroviricota</taxon>
        <taxon>Caudoviricetes</taxon>
        <taxon>Herelleviridae</taxon>
        <taxon>Bastillevirinae</taxon>
        <taxon>Goettingenvirus</taxon>
        <taxon>Goettingenvirus goe8</taxon>
    </lineage>
</organism>
<evidence type="ECO:0000313" key="2">
    <source>
        <dbReference type="Proteomes" id="UP000317800"/>
    </source>
</evidence>
<proteinExistence type="predicted"/>
<dbReference type="EMBL" id="MN043729">
    <property type="protein sequence ID" value="QDP42963.1"/>
    <property type="molecule type" value="Genomic_DNA"/>
</dbReference>
<accession>A0A516KMZ9</accession>
<reference evidence="1 2" key="1">
    <citation type="submission" date="2019-06" db="EMBL/GenBank/DDBJ databases">
        <authorList>
            <person name="Hertel R."/>
        </authorList>
    </citation>
    <scope>NUCLEOTIDE SEQUENCE [LARGE SCALE GENOMIC DNA]</scope>
</reference>
<evidence type="ECO:0000313" key="1">
    <source>
        <dbReference type="EMBL" id="QDP42963.1"/>
    </source>
</evidence>